<dbReference type="EMBL" id="QOWE01000011">
    <property type="protein sequence ID" value="RCR68735.1"/>
    <property type="molecule type" value="Genomic_DNA"/>
</dbReference>
<proteinExistence type="predicted"/>
<accession>A0A368JN82</accession>
<name>A0A368JN82_9BACT</name>
<evidence type="ECO:0000313" key="1">
    <source>
        <dbReference type="EMBL" id="RCR68735.1"/>
    </source>
</evidence>
<sequence>MARIQKGLSLNPSYGRIVERITTTEPGGSLSLNVDTKNGQKNMGILPKYWDNPAKEAKITCLERCFFDTAG</sequence>
<organism evidence="1 2">
    <name type="scientific">Larkinella punicea</name>
    <dbReference type="NCBI Taxonomy" id="2315727"/>
    <lineage>
        <taxon>Bacteria</taxon>
        <taxon>Pseudomonadati</taxon>
        <taxon>Bacteroidota</taxon>
        <taxon>Cytophagia</taxon>
        <taxon>Cytophagales</taxon>
        <taxon>Spirosomataceae</taxon>
        <taxon>Larkinella</taxon>
    </lineage>
</organism>
<evidence type="ECO:0000313" key="2">
    <source>
        <dbReference type="Proteomes" id="UP000253383"/>
    </source>
</evidence>
<comment type="caution">
    <text evidence="1">The sequence shown here is derived from an EMBL/GenBank/DDBJ whole genome shotgun (WGS) entry which is preliminary data.</text>
</comment>
<gene>
    <name evidence="1" type="ORF">DUE52_14735</name>
</gene>
<keyword evidence="2" id="KW-1185">Reference proteome</keyword>
<dbReference type="AlphaFoldDB" id="A0A368JN82"/>
<dbReference type="Proteomes" id="UP000253383">
    <property type="component" value="Unassembled WGS sequence"/>
</dbReference>
<reference evidence="1 2" key="1">
    <citation type="submission" date="2018-07" db="EMBL/GenBank/DDBJ databases">
        <title>Genome analysis of Larkinella rosea.</title>
        <authorList>
            <person name="Zhou Z."/>
            <person name="Wang G."/>
        </authorList>
    </citation>
    <scope>NUCLEOTIDE SEQUENCE [LARGE SCALE GENOMIC DNA]</scope>
    <source>
        <strain evidence="2">zzj9</strain>
    </source>
</reference>
<protein>
    <submittedName>
        <fullName evidence="1">Uncharacterized protein</fullName>
    </submittedName>
</protein>
<dbReference type="RefSeq" id="WP_114406786.1">
    <property type="nucleotide sequence ID" value="NZ_QOWE01000011.1"/>
</dbReference>